<gene>
    <name evidence="4" type="ORF">ACHHYP_06106</name>
</gene>
<dbReference type="FunFam" id="2.60.40.790:FF:000040">
    <property type="entry name" value="Calcyclin binding protein"/>
    <property type="match status" value="1"/>
</dbReference>
<dbReference type="SUPFAM" id="SSF49764">
    <property type="entry name" value="HSP20-like chaperones"/>
    <property type="match status" value="1"/>
</dbReference>
<proteinExistence type="predicted"/>
<dbReference type="GO" id="GO:0005634">
    <property type="term" value="C:nucleus"/>
    <property type="evidence" value="ECO:0007669"/>
    <property type="project" value="TreeGrafter"/>
</dbReference>
<dbReference type="InterPro" id="IPR007052">
    <property type="entry name" value="CS_dom"/>
</dbReference>
<dbReference type="AlphaFoldDB" id="A0A1V9YVM9"/>
<dbReference type="OrthoDB" id="164025at2759"/>
<comment type="caution">
    <text evidence="4">The sequence shown here is derived from an EMBL/GenBank/DDBJ whole genome shotgun (WGS) entry which is preliminary data.</text>
</comment>
<evidence type="ECO:0008006" key="6">
    <source>
        <dbReference type="Google" id="ProtNLM"/>
    </source>
</evidence>
<dbReference type="GO" id="GO:0015631">
    <property type="term" value="F:tubulin binding"/>
    <property type="evidence" value="ECO:0007669"/>
    <property type="project" value="InterPro"/>
</dbReference>
<name>A0A1V9YVM9_ACHHY</name>
<evidence type="ECO:0000313" key="5">
    <source>
        <dbReference type="Proteomes" id="UP000243579"/>
    </source>
</evidence>
<evidence type="ECO:0000313" key="4">
    <source>
        <dbReference type="EMBL" id="OQR89697.1"/>
    </source>
</evidence>
<dbReference type="InterPro" id="IPR008978">
    <property type="entry name" value="HSP20-like_chaperone"/>
</dbReference>
<evidence type="ECO:0000259" key="2">
    <source>
        <dbReference type="PROSITE" id="PS51048"/>
    </source>
</evidence>
<dbReference type="InterPro" id="IPR037893">
    <property type="entry name" value="CS_CacyBP"/>
</dbReference>
<evidence type="ECO:0000256" key="1">
    <source>
        <dbReference type="SAM" id="MobiDB-lite"/>
    </source>
</evidence>
<dbReference type="GO" id="GO:0031625">
    <property type="term" value="F:ubiquitin protein ligase binding"/>
    <property type="evidence" value="ECO:0007669"/>
    <property type="project" value="InterPro"/>
</dbReference>
<dbReference type="STRING" id="1202772.A0A1V9YVM9"/>
<reference evidence="4 5" key="1">
    <citation type="journal article" date="2014" name="Genome Biol. Evol.">
        <title>The secreted proteins of Achlya hypogyna and Thraustotheca clavata identify the ancestral oomycete secretome and reveal gene acquisitions by horizontal gene transfer.</title>
        <authorList>
            <person name="Misner I."/>
            <person name="Blouin N."/>
            <person name="Leonard G."/>
            <person name="Richards T.A."/>
            <person name="Lane C.E."/>
        </authorList>
    </citation>
    <scope>NUCLEOTIDE SEQUENCE [LARGE SCALE GENOMIC DNA]</scope>
    <source>
        <strain evidence="4 5">ATCC 48635</strain>
    </source>
</reference>
<dbReference type="CDD" id="cd06468">
    <property type="entry name" value="p23_CacyBP"/>
    <property type="match status" value="1"/>
</dbReference>
<dbReference type="PANTHER" id="PTHR13164:SF3">
    <property type="entry name" value="CALCYCLIN-BINDING PROTEIN"/>
    <property type="match status" value="1"/>
</dbReference>
<dbReference type="InterPro" id="IPR052289">
    <property type="entry name" value="Calcyclin-binding_UBL-bridge"/>
</dbReference>
<accession>A0A1V9YVM9</accession>
<dbReference type="EMBL" id="JNBR01000755">
    <property type="protein sequence ID" value="OQR89697.1"/>
    <property type="molecule type" value="Genomic_DNA"/>
</dbReference>
<protein>
    <recommendedName>
        <fullName evidence="6">Calcyclin-binding protein</fullName>
    </recommendedName>
</protein>
<dbReference type="Gene3D" id="2.60.40.790">
    <property type="match status" value="1"/>
</dbReference>
<dbReference type="InterPro" id="IPR007699">
    <property type="entry name" value="SGS_dom"/>
</dbReference>
<feature type="domain" description="SGS" evidence="2">
    <location>
        <begin position="160"/>
        <end position="231"/>
    </location>
</feature>
<dbReference type="Proteomes" id="UP000243579">
    <property type="component" value="Unassembled WGS sequence"/>
</dbReference>
<feature type="region of interest" description="Disordered" evidence="1">
    <location>
        <begin position="177"/>
        <end position="197"/>
    </location>
</feature>
<sequence length="231" mass="25562">MNTNDMMDDIKELQGLLQLVKSPRLAEDLRQLLHTKEQTLTKLQAAIPTPAPTPVAAPIASPVVYAPSRANDAEIYTEVSTFGWEDEGYGKPKVMVYITSGIDGVGALPPSQVTVDFGKQSFDLKIKGLHGKNYRLVRNYLDKEIDPKKSKFVYKKNRVTITLWKADDKSTWMNLTAKNPTAGPTKPNPADPSAGIMDMMKNMYDEGDDEMKRTIAKAWSESRNKSAAGGL</sequence>
<evidence type="ECO:0000259" key="3">
    <source>
        <dbReference type="PROSITE" id="PS51203"/>
    </source>
</evidence>
<keyword evidence="5" id="KW-1185">Reference proteome</keyword>
<dbReference type="PROSITE" id="PS51048">
    <property type="entry name" value="SGS"/>
    <property type="match status" value="1"/>
</dbReference>
<dbReference type="PROSITE" id="PS51203">
    <property type="entry name" value="CS"/>
    <property type="match status" value="1"/>
</dbReference>
<dbReference type="GO" id="GO:0044548">
    <property type="term" value="F:S100 protein binding"/>
    <property type="evidence" value="ECO:0007669"/>
    <property type="project" value="InterPro"/>
</dbReference>
<dbReference type="Pfam" id="PF04969">
    <property type="entry name" value="CS"/>
    <property type="match status" value="1"/>
</dbReference>
<organism evidence="4 5">
    <name type="scientific">Achlya hypogyna</name>
    <name type="common">Oomycete</name>
    <name type="synonym">Protoachlya hypogyna</name>
    <dbReference type="NCBI Taxonomy" id="1202772"/>
    <lineage>
        <taxon>Eukaryota</taxon>
        <taxon>Sar</taxon>
        <taxon>Stramenopiles</taxon>
        <taxon>Oomycota</taxon>
        <taxon>Saprolegniomycetes</taxon>
        <taxon>Saprolegniales</taxon>
        <taxon>Achlyaceae</taxon>
        <taxon>Achlya</taxon>
    </lineage>
</organism>
<dbReference type="PANTHER" id="PTHR13164">
    <property type="entry name" value="CALICYLIN BINDING PROTEIN"/>
    <property type="match status" value="1"/>
</dbReference>
<feature type="domain" description="CS" evidence="3">
    <location>
        <begin position="77"/>
        <end position="176"/>
    </location>
</feature>